<dbReference type="PANTHER" id="PTHR10039:SF14">
    <property type="entry name" value="NACHT DOMAIN-CONTAINING PROTEIN"/>
    <property type="match status" value="1"/>
</dbReference>
<dbReference type="Gene3D" id="3.40.50.300">
    <property type="entry name" value="P-loop containing nucleotide triphosphate hydrolases"/>
    <property type="match status" value="1"/>
</dbReference>
<gene>
    <name evidence="3" type="ORF">VNI00_012621</name>
</gene>
<organism evidence="3 4">
    <name type="scientific">Paramarasmius palmivorus</name>
    <dbReference type="NCBI Taxonomy" id="297713"/>
    <lineage>
        <taxon>Eukaryota</taxon>
        <taxon>Fungi</taxon>
        <taxon>Dikarya</taxon>
        <taxon>Basidiomycota</taxon>
        <taxon>Agaricomycotina</taxon>
        <taxon>Agaricomycetes</taxon>
        <taxon>Agaricomycetidae</taxon>
        <taxon>Agaricales</taxon>
        <taxon>Marasmiineae</taxon>
        <taxon>Marasmiaceae</taxon>
        <taxon>Paramarasmius</taxon>
    </lineage>
</organism>
<dbReference type="InterPro" id="IPR027417">
    <property type="entry name" value="P-loop_NTPase"/>
</dbReference>
<accession>A0AAW0C3S1</accession>
<keyword evidence="4" id="KW-1185">Reference proteome</keyword>
<protein>
    <recommendedName>
        <fullName evidence="2">NACHT domain-containing protein</fullName>
    </recommendedName>
</protein>
<evidence type="ECO:0000313" key="3">
    <source>
        <dbReference type="EMBL" id="KAK7033622.1"/>
    </source>
</evidence>
<dbReference type="Pfam" id="PF24883">
    <property type="entry name" value="NPHP3_N"/>
    <property type="match status" value="1"/>
</dbReference>
<proteinExistence type="predicted"/>
<evidence type="ECO:0000259" key="2">
    <source>
        <dbReference type="PROSITE" id="PS50837"/>
    </source>
</evidence>
<dbReference type="PANTHER" id="PTHR10039">
    <property type="entry name" value="AMELOGENIN"/>
    <property type="match status" value="1"/>
</dbReference>
<dbReference type="InterPro" id="IPR056884">
    <property type="entry name" value="NPHP3-like_N"/>
</dbReference>
<dbReference type="InterPro" id="IPR007111">
    <property type="entry name" value="NACHT_NTPase"/>
</dbReference>
<sequence>MRTRLQILQKLSSRIEDRSKANSVLWLHGSAGVGKSAIAQHLAEKYARSGKLGAAFFFSRSDSSRDKIRPLAASIAYQFCKPGTPFCTTLGPAIIDTIRSDPNIFHTSCENQVQQLLVELSCNLRTVATKEQGSPPYLIVIDGLDECINRPEQGRVLAIVQALISHSASYFSWIILLCSRPEPQIRHGFNHHGFIGHLEVFDVNSLDSVNRDIRRYLVDNFATLRTKYRHALGQGKSTWPGEDVVGKLVARADGQFIFAATVIKYLDVDDEPPQDRLDTILRIHVVQGESPYSPLDMLYHQVLSSCHKWDKVQPLLRLLVTPHHTLINLTPYDEYLNKSNPEPPFKQWRSFETLALLLNFQVHEVSTLLIRLHSVLRIPEGINQEQDILFAHATFPEFLADLNRSGNFHAPAMSESEYCEFVATRLLRTLVAFIPSYPLYYSQPFNMAKSSWAQELQSANWFVRFACQSWDYYCSKVISPSEDLLRELENTDPHVIVAISVELDAGLPLDWALGDPRIDVLAGKLSITMTEMIIWSVEGYSKASSALNNGY</sequence>
<dbReference type="Proteomes" id="UP001383192">
    <property type="component" value="Unassembled WGS sequence"/>
</dbReference>
<dbReference type="EMBL" id="JAYKXP010000060">
    <property type="protein sequence ID" value="KAK7033622.1"/>
    <property type="molecule type" value="Genomic_DNA"/>
</dbReference>
<dbReference type="AlphaFoldDB" id="A0AAW0C3S1"/>
<dbReference type="SUPFAM" id="SSF52540">
    <property type="entry name" value="P-loop containing nucleoside triphosphate hydrolases"/>
    <property type="match status" value="1"/>
</dbReference>
<dbReference type="PROSITE" id="PS50837">
    <property type="entry name" value="NACHT"/>
    <property type="match status" value="1"/>
</dbReference>
<comment type="caution">
    <text evidence="3">The sequence shown here is derived from an EMBL/GenBank/DDBJ whole genome shotgun (WGS) entry which is preliminary data.</text>
</comment>
<keyword evidence="1" id="KW-0677">Repeat</keyword>
<evidence type="ECO:0000256" key="1">
    <source>
        <dbReference type="ARBA" id="ARBA00022737"/>
    </source>
</evidence>
<feature type="domain" description="NACHT" evidence="2">
    <location>
        <begin position="23"/>
        <end position="146"/>
    </location>
</feature>
<name>A0AAW0C3S1_9AGAR</name>
<evidence type="ECO:0000313" key="4">
    <source>
        <dbReference type="Proteomes" id="UP001383192"/>
    </source>
</evidence>
<reference evidence="3 4" key="1">
    <citation type="submission" date="2024-01" db="EMBL/GenBank/DDBJ databases">
        <title>A draft genome for a cacao thread blight-causing isolate of Paramarasmius palmivorus.</title>
        <authorList>
            <person name="Baruah I.K."/>
            <person name="Bukari Y."/>
            <person name="Amoako-Attah I."/>
            <person name="Meinhardt L.W."/>
            <person name="Bailey B.A."/>
            <person name="Cohen S.P."/>
        </authorList>
    </citation>
    <scope>NUCLEOTIDE SEQUENCE [LARGE SCALE GENOMIC DNA]</scope>
    <source>
        <strain evidence="3 4">GH-12</strain>
    </source>
</reference>